<protein>
    <submittedName>
        <fullName evidence="1">Nucleotidyl transferase AbiEii/AbiGii toxin family protein</fullName>
    </submittedName>
</protein>
<dbReference type="InterPro" id="IPR014942">
    <property type="entry name" value="AbiEii"/>
</dbReference>
<dbReference type="RefSeq" id="WP_249590559.1">
    <property type="nucleotide sequence ID" value="NZ_BAAAQL010000055.1"/>
</dbReference>
<dbReference type="Proteomes" id="UP000829992">
    <property type="component" value="Chromosome"/>
</dbReference>
<keyword evidence="1" id="KW-0808">Transferase</keyword>
<reference evidence="1 2" key="1">
    <citation type="submission" date="2022-05" db="EMBL/GenBank/DDBJ databases">
        <authorList>
            <person name="Zhou X."/>
            <person name="Li K."/>
            <person name="Man Y."/>
        </authorList>
    </citation>
    <scope>NUCLEOTIDE SEQUENCE [LARGE SCALE GENOMIC DNA]</scope>
    <source>
        <strain evidence="1 2">MS405</strain>
    </source>
</reference>
<accession>A0ABY4Q2A0</accession>
<sequence>MLDRTDLARIGAEYDAAEQQVRRDHLISHVLWALASLDLPVVFFGGTALSRTHLTTAAAGGRLSEDIDLFTDDRPAVAEALDSRIPRSLRREFPRSQWEPALTGVRGVDPAQLVTGDGLRLRVQLLDTNTGHSDWKRWPTERRGVELRYRDVPGPATLRVPTLAAFVAMKVSAYCDRHAPRDLFDLAALARSGSFSAEAAELVRMATGTAPAPHMFSALPDMDWEPQLAHQTGHLPSARECLDTVRNAFAKALAWPKPYDPFA</sequence>
<evidence type="ECO:0000313" key="1">
    <source>
        <dbReference type="EMBL" id="UQT59203.1"/>
    </source>
</evidence>
<dbReference type="Pfam" id="PF08843">
    <property type="entry name" value="AbiEii"/>
    <property type="match status" value="1"/>
</dbReference>
<evidence type="ECO:0000313" key="2">
    <source>
        <dbReference type="Proteomes" id="UP000829992"/>
    </source>
</evidence>
<name>A0ABY4Q2A0_9ACTN</name>
<organism evidence="1 2">
    <name type="scientific">Streptomyces durmitorensis</name>
    <dbReference type="NCBI Taxonomy" id="319947"/>
    <lineage>
        <taxon>Bacteria</taxon>
        <taxon>Bacillati</taxon>
        <taxon>Actinomycetota</taxon>
        <taxon>Actinomycetes</taxon>
        <taxon>Kitasatosporales</taxon>
        <taxon>Streptomycetaceae</taxon>
        <taxon>Streptomyces</taxon>
    </lineage>
</organism>
<keyword evidence="2" id="KW-1185">Reference proteome</keyword>
<gene>
    <name evidence="1" type="ORF">M4V62_31355</name>
</gene>
<dbReference type="EMBL" id="CP097289">
    <property type="protein sequence ID" value="UQT59203.1"/>
    <property type="molecule type" value="Genomic_DNA"/>
</dbReference>
<proteinExistence type="predicted"/>
<dbReference type="GO" id="GO:0016740">
    <property type="term" value="F:transferase activity"/>
    <property type="evidence" value="ECO:0007669"/>
    <property type="project" value="UniProtKB-KW"/>
</dbReference>